<dbReference type="InterPro" id="IPR051784">
    <property type="entry name" value="Nod_factor_ABC_transporter"/>
</dbReference>
<feature type="transmembrane region" description="Helical" evidence="1">
    <location>
        <begin position="171"/>
        <end position="193"/>
    </location>
</feature>
<evidence type="ECO:0000313" key="3">
    <source>
        <dbReference type="EMBL" id="TMI78692.1"/>
    </source>
</evidence>
<feature type="transmembrane region" description="Helical" evidence="1">
    <location>
        <begin position="114"/>
        <end position="133"/>
    </location>
</feature>
<accession>A0A537J5R0</accession>
<comment type="caution">
    <text evidence="3">The sequence shown here is derived from an EMBL/GenBank/DDBJ whole genome shotgun (WGS) entry which is preliminary data.</text>
</comment>
<feature type="transmembrane region" description="Helical" evidence="1">
    <location>
        <begin position="21"/>
        <end position="42"/>
    </location>
</feature>
<protein>
    <submittedName>
        <fullName evidence="3">ABC transporter permease</fullName>
    </submittedName>
</protein>
<dbReference type="Proteomes" id="UP000320048">
    <property type="component" value="Unassembled WGS sequence"/>
</dbReference>
<dbReference type="PROSITE" id="PS51012">
    <property type="entry name" value="ABC_TM2"/>
    <property type="match status" value="1"/>
</dbReference>
<feature type="domain" description="ABC transmembrane type-2" evidence="2">
    <location>
        <begin position="23"/>
        <end position="251"/>
    </location>
</feature>
<sequence length="266" mass="29177">MMSGNRIGAILLQELYITKRSLEVIMDLLVFSLMTVVVFGFITRFLVGAMNATAGSYLILGLLLWEIIRINQYSLSVGSLWNIWARNLSNLFIAPLSLTEYIVAHMLSGVLKTLVIFGVISAIAAYGFHFNILRLGPLNLALFFMNLTIFSWAVGLVVLGLIFLFGTRIQALAWGLIFLFQPLSATFFPVSILPPVLQSVAYALPPTFVFEAARQAYGAAASSGVNWSYAAAAAAENLIYFVLAVQAFALMVARSRRTGQFARNEG</sequence>
<name>A0A537J5R0_9BACT</name>
<keyword evidence="1" id="KW-0472">Membrane</keyword>
<feature type="transmembrane region" description="Helical" evidence="1">
    <location>
        <begin position="140"/>
        <end position="165"/>
    </location>
</feature>
<dbReference type="PANTHER" id="PTHR43229">
    <property type="entry name" value="NODULATION PROTEIN J"/>
    <property type="match status" value="1"/>
</dbReference>
<feature type="transmembrane region" description="Helical" evidence="1">
    <location>
        <begin position="229"/>
        <end position="253"/>
    </location>
</feature>
<dbReference type="EMBL" id="VBAO01000350">
    <property type="protein sequence ID" value="TMI78692.1"/>
    <property type="molecule type" value="Genomic_DNA"/>
</dbReference>
<evidence type="ECO:0000256" key="1">
    <source>
        <dbReference type="SAM" id="Phobius"/>
    </source>
</evidence>
<dbReference type="InterPro" id="IPR047817">
    <property type="entry name" value="ABC2_TM_bact-type"/>
</dbReference>
<dbReference type="PANTHER" id="PTHR43229:SF2">
    <property type="entry name" value="NODULATION PROTEIN J"/>
    <property type="match status" value="1"/>
</dbReference>
<organism evidence="3 4">
    <name type="scientific">Candidatus Segetimicrobium genomatis</name>
    <dbReference type="NCBI Taxonomy" id="2569760"/>
    <lineage>
        <taxon>Bacteria</taxon>
        <taxon>Bacillati</taxon>
        <taxon>Candidatus Sysuimicrobiota</taxon>
        <taxon>Candidatus Sysuimicrobiia</taxon>
        <taxon>Candidatus Sysuimicrobiales</taxon>
        <taxon>Candidatus Segetimicrobiaceae</taxon>
        <taxon>Candidatus Segetimicrobium</taxon>
    </lineage>
</organism>
<evidence type="ECO:0000259" key="2">
    <source>
        <dbReference type="PROSITE" id="PS51012"/>
    </source>
</evidence>
<keyword evidence="1" id="KW-0812">Transmembrane</keyword>
<keyword evidence="1" id="KW-1133">Transmembrane helix</keyword>
<dbReference type="AlphaFoldDB" id="A0A537J5R0"/>
<feature type="transmembrane region" description="Helical" evidence="1">
    <location>
        <begin position="48"/>
        <end position="68"/>
    </location>
</feature>
<gene>
    <name evidence="3" type="ORF">E6H04_11960</name>
</gene>
<evidence type="ECO:0000313" key="4">
    <source>
        <dbReference type="Proteomes" id="UP000320048"/>
    </source>
</evidence>
<proteinExistence type="predicted"/>
<reference evidence="3 4" key="1">
    <citation type="journal article" date="2019" name="Nat. Microbiol.">
        <title>Mediterranean grassland soil C-N compound turnover is dependent on rainfall and depth, and is mediated by genomically divergent microorganisms.</title>
        <authorList>
            <person name="Diamond S."/>
            <person name="Andeer P.F."/>
            <person name="Li Z."/>
            <person name="Crits-Christoph A."/>
            <person name="Burstein D."/>
            <person name="Anantharaman K."/>
            <person name="Lane K.R."/>
            <person name="Thomas B.C."/>
            <person name="Pan C."/>
            <person name="Northen T.R."/>
            <person name="Banfield J.F."/>
        </authorList>
    </citation>
    <scope>NUCLEOTIDE SEQUENCE [LARGE SCALE GENOMIC DNA]</scope>
    <source>
        <strain evidence="3">NP_7</strain>
    </source>
</reference>